<evidence type="ECO:0000313" key="2">
    <source>
        <dbReference type="Proteomes" id="UP001364695"/>
    </source>
</evidence>
<gene>
    <name evidence="1" type="ORF">RV045_01875</name>
</gene>
<comment type="caution">
    <text evidence="1">The sequence shown here is derived from an EMBL/GenBank/DDBJ whole genome shotgun (WGS) entry which is preliminary data.</text>
</comment>
<protein>
    <submittedName>
        <fullName evidence="1">Uncharacterized protein</fullName>
    </submittedName>
</protein>
<organism evidence="1 2">
    <name type="scientific">Amphibiibacter pelophylacis</name>
    <dbReference type="NCBI Taxonomy" id="1799477"/>
    <lineage>
        <taxon>Bacteria</taxon>
        <taxon>Pseudomonadati</taxon>
        <taxon>Pseudomonadota</taxon>
        <taxon>Betaproteobacteria</taxon>
        <taxon>Burkholderiales</taxon>
        <taxon>Sphaerotilaceae</taxon>
        <taxon>Amphibiibacter</taxon>
    </lineage>
</organism>
<dbReference type="Proteomes" id="UP001364695">
    <property type="component" value="Unassembled WGS sequence"/>
</dbReference>
<keyword evidence="2" id="KW-1185">Reference proteome</keyword>
<name>A0ACC6NZ00_9BURK</name>
<sequence>MYTCGLVDFPFGDGGEAQRATCTGDIGIERNIAIRHQIQRGRIAATVGDGRLYGQIACVGALTRRGHGHRAVVGQITGNIVSLGSIDGDIDWVDQPFPARALRRPGVSPEAGKINIVARGFNTPALTRARRFGLHTALCGGFPARLVHIAPQHHLAAIAVLRGVGGNASVFVHIDAAGLAHVATALPAAAHIHGATACGAIGFDLAACFQI</sequence>
<proteinExistence type="predicted"/>
<evidence type="ECO:0000313" key="1">
    <source>
        <dbReference type="EMBL" id="MEJ7137177.1"/>
    </source>
</evidence>
<dbReference type="EMBL" id="JAWDIE010000002">
    <property type="protein sequence ID" value="MEJ7137177.1"/>
    <property type="molecule type" value="Genomic_DNA"/>
</dbReference>
<accession>A0ACC6NZ00</accession>
<reference evidence="1" key="1">
    <citation type="submission" date="2023-10" db="EMBL/GenBank/DDBJ databases">
        <title>Amphibacter perezi, gen. nov., sp. nov. a novel taxa of the family Comamonadaceae, class Betaproteobacteria isolated from the skin microbiota of Pelophylax perezi from different populations.</title>
        <authorList>
            <person name="Costa S."/>
            <person name="Proenca D.N."/>
            <person name="Lopes I."/>
            <person name="Morais P.V."/>
        </authorList>
    </citation>
    <scope>NUCLEOTIDE SEQUENCE</scope>
    <source>
        <strain evidence="1">SL12-8</strain>
    </source>
</reference>